<evidence type="ECO:0000256" key="1">
    <source>
        <dbReference type="SAM" id="Phobius"/>
    </source>
</evidence>
<protein>
    <submittedName>
        <fullName evidence="2">Uncharacterized protein</fullName>
    </submittedName>
</protein>
<sequence>MAELIRSGQVADLVLLCLALEAAGLAAWRWRTGRGLGMTTVAALILPGVMLALALRAALTDAWWGWVGLALAGALIAHVADLHQRLRALPGASAQPRD</sequence>
<comment type="caution">
    <text evidence="2">The sequence shown here is derived from an EMBL/GenBank/DDBJ whole genome shotgun (WGS) entry which is preliminary data.</text>
</comment>
<keyword evidence="1" id="KW-0812">Transmembrane</keyword>
<reference evidence="2 3" key="1">
    <citation type="submission" date="2020-03" db="EMBL/GenBank/DDBJ databases">
        <authorList>
            <person name="Sun Q."/>
        </authorList>
    </citation>
    <scope>NUCLEOTIDE SEQUENCE [LARGE SCALE GENOMIC DNA]</scope>
    <source>
        <strain evidence="2 3">JC162</strain>
    </source>
</reference>
<feature type="transmembrane region" description="Helical" evidence="1">
    <location>
        <begin position="12"/>
        <end position="30"/>
    </location>
</feature>
<accession>A0A848E885</accession>
<feature type="transmembrane region" description="Helical" evidence="1">
    <location>
        <begin position="36"/>
        <end position="55"/>
    </location>
</feature>
<name>A0A848E885_9PROT</name>
<keyword evidence="1" id="KW-0472">Membrane</keyword>
<evidence type="ECO:0000313" key="2">
    <source>
        <dbReference type="EMBL" id="NMJ40654.1"/>
    </source>
</evidence>
<dbReference type="AlphaFoldDB" id="A0A848E885"/>
<gene>
    <name evidence="2" type="ORF">GWK16_05345</name>
</gene>
<evidence type="ECO:0000313" key="3">
    <source>
        <dbReference type="Proteomes" id="UP000548582"/>
    </source>
</evidence>
<dbReference type="Proteomes" id="UP000548582">
    <property type="component" value="Unassembled WGS sequence"/>
</dbReference>
<proteinExistence type="predicted"/>
<dbReference type="RefSeq" id="WP_170052934.1">
    <property type="nucleotide sequence ID" value="NZ_JABBKX010000002.1"/>
</dbReference>
<feature type="transmembrane region" description="Helical" evidence="1">
    <location>
        <begin position="62"/>
        <end position="80"/>
    </location>
</feature>
<keyword evidence="1" id="KW-1133">Transmembrane helix</keyword>
<keyword evidence="3" id="KW-1185">Reference proteome</keyword>
<organism evidence="2 3">
    <name type="scientific">Neoroseomonas marina</name>
    <dbReference type="NCBI Taxonomy" id="1232220"/>
    <lineage>
        <taxon>Bacteria</taxon>
        <taxon>Pseudomonadati</taxon>
        <taxon>Pseudomonadota</taxon>
        <taxon>Alphaproteobacteria</taxon>
        <taxon>Acetobacterales</taxon>
        <taxon>Acetobacteraceae</taxon>
        <taxon>Neoroseomonas</taxon>
    </lineage>
</organism>
<dbReference type="EMBL" id="JABBKX010000002">
    <property type="protein sequence ID" value="NMJ40654.1"/>
    <property type="molecule type" value="Genomic_DNA"/>
</dbReference>